<reference evidence="2 3" key="1">
    <citation type="submission" date="2016-12" db="EMBL/GenBank/DDBJ databases">
        <title>Trade-off between light-utilization and light-protection in marine flavobacteria.</title>
        <authorList>
            <person name="Kumagai Y."/>
            <person name="Yoshizawa S."/>
            <person name="Kogure K."/>
            <person name="Iwasaki W."/>
        </authorList>
    </citation>
    <scope>NUCLEOTIDE SEQUENCE [LARGE SCALE GENOMIC DNA]</scope>
    <source>
        <strain evidence="2 3">NBRC 108759</strain>
    </source>
</reference>
<name>A0A2S7WJN8_9FLAO</name>
<dbReference type="GO" id="GO:0008168">
    <property type="term" value="F:methyltransferase activity"/>
    <property type="evidence" value="ECO:0007669"/>
    <property type="project" value="UniProtKB-KW"/>
</dbReference>
<evidence type="ECO:0000313" key="2">
    <source>
        <dbReference type="EMBL" id="PQJ77793.1"/>
    </source>
</evidence>
<evidence type="ECO:0000313" key="3">
    <source>
        <dbReference type="Proteomes" id="UP000238882"/>
    </source>
</evidence>
<dbReference type="RefSeq" id="WP_105014373.1">
    <property type="nucleotide sequence ID" value="NZ_MSCN01000001.1"/>
</dbReference>
<dbReference type="AlphaFoldDB" id="A0A2S7WJN8"/>
<dbReference type="GO" id="GO:0032259">
    <property type="term" value="P:methylation"/>
    <property type="evidence" value="ECO:0007669"/>
    <property type="project" value="UniProtKB-KW"/>
</dbReference>
<dbReference type="InterPro" id="IPR041698">
    <property type="entry name" value="Methyltransf_25"/>
</dbReference>
<keyword evidence="2" id="KW-0808">Transferase</keyword>
<dbReference type="Pfam" id="PF13649">
    <property type="entry name" value="Methyltransf_25"/>
    <property type="match status" value="1"/>
</dbReference>
<evidence type="ECO:0000259" key="1">
    <source>
        <dbReference type="Pfam" id="PF13649"/>
    </source>
</evidence>
<keyword evidence="2" id="KW-0489">Methyltransferase</keyword>
<dbReference type="Proteomes" id="UP000238882">
    <property type="component" value="Unassembled WGS sequence"/>
</dbReference>
<dbReference type="EMBL" id="MSCN01000001">
    <property type="protein sequence ID" value="PQJ77793.1"/>
    <property type="molecule type" value="Genomic_DNA"/>
</dbReference>
<proteinExistence type="predicted"/>
<dbReference type="Gene3D" id="3.40.50.150">
    <property type="entry name" value="Vaccinia Virus protein VP39"/>
    <property type="match status" value="1"/>
</dbReference>
<accession>A0A2S7WJN8</accession>
<protein>
    <submittedName>
        <fullName evidence="2">SAM-dependent methyltransferase</fullName>
    </submittedName>
</protein>
<sequence length="220" mass="25066">MNDKKIKKPWPTKKAMEQVYELNLWGDNNTNFYSGDGSHYPDLVKPYIVKITSFLTSFDKPLSLLDLGCGDFNVGKQLVHHSKKYTAIDIVQGIIDDNIKKYTAGNLSFLCLDIVTNKLPKADCILLRQVLQHLSNKEIIKILEKLNAYKYIILTEHIPEGNFDANINIISGQGIRLKKHSGVDLLKPPFNFKAKKATKLLSLKPKNWKGVIVTYLYEVF</sequence>
<dbReference type="InterPro" id="IPR029063">
    <property type="entry name" value="SAM-dependent_MTases_sf"/>
</dbReference>
<dbReference type="OrthoDB" id="20930at2"/>
<organism evidence="2 3">
    <name type="scientific">Polaribacter porphyrae</name>
    <dbReference type="NCBI Taxonomy" id="1137780"/>
    <lineage>
        <taxon>Bacteria</taxon>
        <taxon>Pseudomonadati</taxon>
        <taxon>Bacteroidota</taxon>
        <taxon>Flavobacteriia</taxon>
        <taxon>Flavobacteriales</taxon>
        <taxon>Flavobacteriaceae</taxon>
    </lineage>
</organism>
<dbReference type="SUPFAM" id="SSF53335">
    <property type="entry name" value="S-adenosyl-L-methionine-dependent methyltransferases"/>
    <property type="match status" value="1"/>
</dbReference>
<gene>
    <name evidence="2" type="ORF">BTO18_00690</name>
</gene>
<keyword evidence="3" id="KW-1185">Reference proteome</keyword>
<comment type="caution">
    <text evidence="2">The sequence shown here is derived from an EMBL/GenBank/DDBJ whole genome shotgun (WGS) entry which is preliminary data.</text>
</comment>
<feature type="domain" description="Methyltransferase" evidence="1">
    <location>
        <begin position="65"/>
        <end position="146"/>
    </location>
</feature>